<evidence type="ECO:0000256" key="5">
    <source>
        <dbReference type="ARBA" id="ARBA00022833"/>
    </source>
</evidence>
<keyword evidence="5" id="KW-0862">Zinc</keyword>
<dbReference type="InterPro" id="IPR001365">
    <property type="entry name" value="A_deaminase_dom"/>
</dbReference>
<keyword evidence="10" id="KW-1185">Reference proteome</keyword>
<feature type="domain" description="Adenosine deaminase" evidence="8">
    <location>
        <begin position="145"/>
        <end position="320"/>
    </location>
</feature>
<accession>A0A150H338</accession>
<dbReference type="InterPro" id="IPR032466">
    <property type="entry name" value="Metal_Hydrolase"/>
</dbReference>
<dbReference type="GO" id="GO:0009117">
    <property type="term" value="P:nucleotide metabolic process"/>
    <property type="evidence" value="ECO:0007669"/>
    <property type="project" value="UniProtKB-KW"/>
</dbReference>
<dbReference type="EMBL" id="LSYV01000002">
    <property type="protein sequence ID" value="KXZ56423.1"/>
    <property type="molecule type" value="Genomic_DNA"/>
</dbReference>
<comment type="cofactor">
    <cofactor evidence="1">
        <name>Zn(2+)</name>
        <dbReference type="ChEBI" id="CHEBI:29105"/>
    </cofactor>
</comment>
<evidence type="ECO:0000256" key="1">
    <source>
        <dbReference type="ARBA" id="ARBA00001947"/>
    </source>
</evidence>
<evidence type="ECO:0000256" key="6">
    <source>
        <dbReference type="ARBA" id="ARBA00023080"/>
    </source>
</evidence>
<dbReference type="STRING" id="33097.A0A150H338"/>
<keyword evidence="3" id="KW-0479">Metal-binding</keyword>
<dbReference type="Pfam" id="PF00962">
    <property type="entry name" value="A_deaminase"/>
    <property type="match status" value="2"/>
</dbReference>
<dbReference type="PANTHER" id="PTHR11409">
    <property type="entry name" value="ADENOSINE DEAMINASE"/>
    <property type="match status" value="1"/>
</dbReference>
<dbReference type="OrthoDB" id="272271at2759"/>
<sequence>MGMSRPEGALVLVHPWDILHERSLAGEAVPVSEEQLNDLCAGGERSLADCFRLFDIIHAITTTHAAISRIASEVVRDFAAERVVYLELRTTPKAGFMGSPTLPMRMRLDLQARPEYGMTKESYVEAVLDGVDQALRQPRRPGQVQLAARYRHRGVAGVDLSGNPYVGGWDAWRGALEAARAAGLFVTLHAAEVLAPAETAAMFAFRPDRLGHCCCLDAELAAQLKSSAVPLELCLTSNVLTQSVPSYPEHHFAELYAAGHPVVLCTDDSGVFGTTLSREYAIAASAFNLPVAALHELVRKSVDYIFADEQEKSQLRQRVERGLAELSSR</sequence>
<comment type="catalytic activity">
    <reaction evidence="7">
        <text>N(6)-methyl-AMP + H2O + H(+) = IMP + methylamine</text>
        <dbReference type="Rhea" id="RHEA:16001"/>
        <dbReference type="ChEBI" id="CHEBI:15377"/>
        <dbReference type="ChEBI" id="CHEBI:15378"/>
        <dbReference type="ChEBI" id="CHEBI:58053"/>
        <dbReference type="ChEBI" id="CHEBI:59338"/>
        <dbReference type="ChEBI" id="CHEBI:144842"/>
    </reaction>
    <physiologicalReaction direction="left-to-right" evidence="7">
        <dbReference type="Rhea" id="RHEA:16002"/>
    </physiologicalReaction>
</comment>
<reference evidence="10" key="1">
    <citation type="journal article" date="2016" name="Nat. Commun.">
        <title>The Gonium pectorale genome demonstrates co-option of cell cycle regulation during the evolution of multicellularity.</title>
        <authorList>
            <person name="Hanschen E.R."/>
            <person name="Marriage T.N."/>
            <person name="Ferris P.J."/>
            <person name="Hamaji T."/>
            <person name="Toyoda A."/>
            <person name="Fujiyama A."/>
            <person name="Neme R."/>
            <person name="Noguchi H."/>
            <person name="Minakuchi Y."/>
            <person name="Suzuki M."/>
            <person name="Kawai-Toyooka H."/>
            <person name="Smith D.R."/>
            <person name="Sparks H."/>
            <person name="Anderson J."/>
            <person name="Bakaric R."/>
            <person name="Luria V."/>
            <person name="Karger A."/>
            <person name="Kirschner M.W."/>
            <person name="Durand P.M."/>
            <person name="Michod R.E."/>
            <person name="Nozaki H."/>
            <person name="Olson B.J."/>
        </authorList>
    </citation>
    <scope>NUCLEOTIDE SEQUENCE [LARGE SCALE GENOMIC DNA]</scope>
    <source>
        <strain evidence="10">NIES-2863</strain>
    </source>
</reference>
<keyword evidence="4" id="KW-0378">Hydrolase</keyword>
<dbReference type="SUPFAM" id="SSF51556">
    <property type="entry name" value="Metallo-dependent hydrolases"/>
    <property type="match status" value="1"/>
</dbReference>
<evidence type="ECO:0000313" key="10">
    <source>
        <dbReference type="Proteomes" id="UP000075714"/>
    </source>
</evidence>
<keyword evidence="6" id="KW-0546">Nucleotide metabolism</keyword>
<dbReference type="GO" id="GO:0004000">
    <property type="term" value="F:adenosine deaminase activity"/>
    <property type="evidence" value="ECO:0007669"/>
    <property type="project" value="TreeGrafter"/>
</dbReference>
<comment type="similarity">
    <text evidence="2">Belongs to the metallo-dependent hydrolases superfamily. Adenosine and AMP deaminases family.</text>
</comment>
<organism evidence="9 10">
    <name type="scientific">Gonium pectorale</name>
    <name type="common">Green alga</name>
    <dbReference type="NCBI Taxonomy" id="33097"/>
    <lineage>
        <taxon>Eukaryota</taxon>
        <taxon>Viridiplantae</taxon>
        <taxon>Chlorophyta</taxon>
        <taxon>core chlorophytes</taxon>
        <taxon>Chlorophyceae</taxon>
        <taxon>CS clade</taxon>
        <taxon>Chlamydomonadales</taxon>
        <taxon>Volvocaceae</taxon>
        <taxon>Gonium</taxon>
    </lineage>
</organism>
<dbReference type="AlphaFoldDB" id="A0A150H338"/>
<evidence type="ECO:0000256" key="2">
    <source>
        <dbReference type="ARBA" id="ARBA00006676"/>
    </source>
</evidence>
<evidence type="ECO:0000256" key="3">
    <source>
        <dbReference type="ARBA" id="ARBA00022723"/>
    </source>
</evidence>
<dbReference type="PANTHER" id="PTHR11409:SF42">
    <property type="entry name" value="ADENOSINE DEAMINASE-LIKE PROTEIN"/>
    <property type="match status" value="1"/>
</dbReference>
<dbReference type="GO" id="GO:0006154">
    <property type="term" value="P:adenosine catabolic process"/>
    <property type="evidence" value="ECO:0007669"/>
    <property type="project" value="TreeGrafter"/>
</dbReference>
<evidence type="ECO:0000256" key="4">
    <source>
        <dbReference type="ARBA" id="ARBA00022801"/>
    </source>
</evidence>
<dbReference type="Gene3D" id="3.20.20.140">
    <property type="entry name" value="Metal-dependent hydrolases"/>
    <property type="match status" value="1"/>
</dbReference>
<gene>
    <name evidence="9" type="ORF">GPECTOR_1g377</name>
</gene>
<dbReference type="Proteomes" id="UP000075714">
    <property type="component" value="Unassembled WGS sequence"/>
</dbReference>
<dbReference type="GO" id="GO:0046872">
    <property type="term" value="F:metal ion binding"/>
    <property type="evidence" value="ECO:0007669"/>
    <property type="project" value="UniProtKB-KW"/>
</dbReference>
<name>A0A150H338_GONPE</name>
<evidence type="ECO:0000313" key="9">
    <source>
        <dbReference type="EMBL" id="KXZ56423.1"/>
    </source>
</evidence>
<proteinExistence type="inferred from homology"/>
<dbReference type="InterPro" id="IPR006330">
    <property type="entry name" value="Ado/ade_deaminase"/>
</dbReference>
<evidence type="ECO:0000259" key="8">
    <source>
        <dbReference type="Pfam" id="PF00962"/>
    </source>
</evidence>
<evidence type="ECO:0000256" key="7">
    <source>
        <dbReference type="ARBA" id="ARBA00048787"/>
    </source>
</evidence>
<dbReference type="GO" id="GO:0046103">
    <property type="term" value="P:inosine biosynthetic process"/>
    <property type="evidence" value="ECO:0007669"/>
    <property type="project" value="TreeGrafter"/>
</dbReference>
<feature type="domain" description="Adenosine deaminase" evidence="8">
    <location>
        <begin position="35"/>
        <end position="136"/>
    </location>
</feature>
<comment type="caution">
    <text evidence="9">The sequence shown here is derived from an EMBL/GenBank/DDBJ whole genome shotgun (WGS) entry which is preliminary data.</text>
</comment>
<protein>
    <recommendedName>
        <fullName evidence="8">Adenosine deaminase domain-containing protein</fullName>
    </recommendedName>
</protein>